<dbReference type="InterPro" id="IPR036563">
    <property type="entry name" value="MoaE_sf"/>
</dbReference>
<evidence type="ECO:0000313" key="2">
    <source>
        <dbReference type="Proteomes" id="UP000285278"/>
    </source>
</evidence>
<dbReference type="Proteomes" id="UP000285278">
    <property type="component" value="Unassembled WGS sequence"/>
</dbReference>
<proteinExistence type="predicted"/>
<evidence type="ECO:0000313" key="1">
    <source>
        <dbReference type="EMBL" id="RIX36880.1"/>
    </source>
</evidence>
<organism evidence="1 2">
    <name type="scientific">Corynebacterium falsenii</name>
    <dbReference type="NCBI Taxonomy" id="108486"/>
    <lineage>
        <taxon>Bacteria</taxon>
        <taxon>Bacillati</taxon>
        <taxon>Actinomycetota</taxon>
        <taxon>Actinomycetes</taxon>
        <taxon>Mycobacteriales</taxon>
        <taxon>Corynebacteriaceae</taxon>
        <taxon>Corynebacterium</taxon>
    </lineage>
</organism>
<reference evidence="1 2" key="1">
    <citation type="submission" date="2018-09" db="EMBL/GenBank/DDBJ databases">
        <title>Optimization and identification of Corynebacterium falsenii FN1-14 from fish paste.</title>
        <authorList>
            <person name="Daroonpunt R."/>
            <person name="Tanasupawat S."/>
        </authorList>
    </citation>
    <scope>NUCLEOTIDE SEQUENCE [LARGE SCALE GENOMIC DNA]</scope>
    <source>
        <strain evidence="1 2">FN1-14</strain>
    </source>
</reference>
<gene>
    <name evidence="1" type="ORF">D3M95_01370</name>
</gene>
<sequence>MTDPARVTDPAYVAEQTGVVVHAEVTDAPLEPLLAGAKRTTATEAMGALVTFEGIVRDHDGGAAVTALTYTAHPQATDFMRDVVESVVSTHPEVRAWAAHRTGPLRIGDLAFAVVVAAAHRGPAFAAAEEIADRVKAEVPIWKEQDMADGSTVWVGL</sequence>
<dbReference type="CDD" id="cd00756">
    <property type="entry name" value="MoaE"/>
    <property type="match status" value="1"/>
</dbReference>
<protein>
    <submittedName>
        <fullName evidence="1">Molybdenum cofactor biosynthesis protein MoaE</fullName>
    </submittedName>
</protein>
<name>A0A418QA34_9CORY</name>
<dbReference type="AlphaFoldDB" id="A0A418QA34"/>
<comment type="caution">
    <text evidence="1">The sequence shown here is derived from an EMBL/GenBank/DDBJ whole genome shotgun (WGS) entry which is preliminary data.</text>
</comment>
<dbReference type="RefSeq" id="WP_119664175.1">
    <property type="nucleotide sequence ID" value="NZ_DYWY01000080.1"/>
</dbReference>
<dbReference type="EMBL" id="QXJK01000001">
    <property type="protein sequence ID" value="RIX36880.1"/>
    <property type="molecule type" value="Genomic_DNA"/>
</dbReference>
<accession>A0A418QA34</accession>
<dbReference type="GO" id="GO:0006777">
    <property type="term" value="P:Mo-molybdopterin cofactor biosynthetic process"/>
    <property type="evidence" value="ECO:0007669"/>
    <property type="project" value="InterPro"/>
</dbReference>
<keyword evidence="2" id="KW-1185">Reference proteome</keyword>
<dbReference type="Gene3D" id="3.90.1170.40">
    <property type="entry name" value="Molybdopterin biosynthesis MoaE subunit"/>
    <property type="match status" value="1"/>
</dbReference>
<dbReference type="InterPro" id="IPR003448">
    <property type="entry name" value="Mopterin_biosynth_MoaE"/>
</dbReference>
<dbReference type="SUPFAM" id="SSF54690">
    <property type="entry name" value="Molybdopterin synthase subunit MoaE"/>
    <property type="match status" value="1"/>
</dbReference>
<dbReference type="PANTHER" id="PTHR23404">
    <property type="entry name" value="MOLYBDOPTERIN SYNTHASE RELATED"/>
    <property type="match status" value="1"/>
</dbReference>
<dbReference type="STRING" id="1451189.CFAL_10040"/>
<dbReference type="OrthoDB" id="9794429at2"/>
<dbReference type="Pfam" id="PF02391">
    <property type="entry name" value="MoaE"/>
    <property type="match status" value="1"/>
</dbReference>